<organism evidence="3 4">
    <name type="scientific">Seminavis robusta</name>
    <dbReference type="NCBI Taxonomy" id="568900"/>
    <lineage>
        <taxon>Eukaryota</taxon>
        <taxon>Sar</taxon>
        <taxon>Stramenopiles</taxon>
        <taxon>Ochrophyta</taxon>
        <taxon>Bacillariophyta</taxon>
        <taxon>Bacillariophyceae</taxon>
        <taxon>Bacillariophycidae</taxon>
        <taxon>Naviculales</taxon>
        <taxon>Naviculaceae</taxon>
        <taxon>Seminavis</taxon>
    </lineage>
</organism>
<feature type="compositionally biased region" description="Polar residues" evidence="1">
    <location>
        <begin position="205"/>
        <end position="222"/>
    </location>
</feature>
<keyword evidence="4" id="KW-1185">Reference proteome</keyword>
<feature type="compositionally biased region" description="Basic and acidic residues" evidence="1">
    <location>
        <begin position="284"/>
        <end position="293"/>
    </location>
</feature>
<feature type="region of interest" description="Disordered" evidence="1">
    <location>
        <begin position="87"/>
        <end position="112"/>
    </location>
</feature>
<evidence type="ECO:0000259" key="2">
    <source>
        <dbReference type="PROSITE" id="PS50125"/>
    </source>
</evidence>
<dbReference type="Proteomes" id="UP001153069">
    <property type="component" value="Unassembled WGS sequence"/>
</dbReference>
<dbReference type="EMBL" id="CAICTM010000021">
    <property type="protein sequence ID" value="CAB9497520.1"/>
    <property type="molecule type" value="Genomic_DNA"/>
</dbReference>
<dbReference type="SUPFAM" id="SSF55073">
    <property type="entry name" value="Nucleotide cyclase"/>
    <property type="match status" value="1"/>
</dbReference>
<gene>
    <name evidence="3" type="ORF">SEMRO_21_G014670.1</name>
</gene>
<sequence>MGAIGSKSLTKYSKSEIADIVAAYGSGYQCYVKEIAGNCIDGELLASLSEQEFVETVLDDLKVTNRIHRRKFLHVFRSAVFGSAEDVSASQSVKPRRGSLTSTASSGRISRQRRCSLNHQQIALLASTVSASPDPIKRSMTPPGLRSKTPMASSPALRRCMTPVPPGQASNDATQQSAAKNNFGSAASRMRRRRSCSPGMVIPSRQRSCSQSKGVVSEEQTNLESSASSMNLSSLVAPRNVSPHNRRASFSDPKLLKAFVKPTRRRSFTTRNFSKISTSPSQRRLMEEGRGLDEDSSTADESQLSHFLEEMNLEEEMNDSFLDQSLQSLSQSLSQSQSHSFNTVGQDEQSVEQSVLIDDMLALFDRQYQENESLRESMSRLEVESLQSRKCSHAPKSGKAAIVLTDVEGSTALWEADPNAMRKALEVHDKIVRQICCEYFGYEIDTEGDAFFLAFHEASDAVSFALDLQEALNGASWSDDILHLPWAREAQGRRGLRVRASIGWGDVEARQNSLTGRTFYVGQAWDISRKIGDLAKGGQILCNDETWQCALRRLDSDLWDFPLVANLGLHPVSWCGYTFNHILELAPASMPLVHDPAPKTKCDCRGASEKKGLRRISTSDAALNLNDTAMAEDQSEQKRLQQRRSVAICENMAEFLVSLDDGTIFF</sequence>
<evidence type="ECO:0000256" key="1">
    <source>
        <dbReference type="SAM" id="MobiDB-lite"/>
    </source>
</evidence>
<dbReference type="Pfam" id="PF00211">
    <property type="entry name" value="Guanylate_cyc"/>
    <property type="match status" value="1"/>
</dbReference>
<dbReference type="OrthoDB" id="2021138at2759"/>
<dbReference type="InterPro" id="IPR029787">
    <property type="entry name" value="Nucleotide_cyclase"/>
</dbReference>
<reference evidence="3" key="1">
    <citation type="submission" date="2020-06" db="EMBL/GenBank/DDBJ databases">
        <authorList>
            <consortium name="Plant Systems Biology data submission"/>
        </authorList>
    </citation>
    <scope>NUCLEOTIDE SEQUENCE</scope>
    <source>
        <strain evidence="3">D6</strain>
    </source>
</reference>
<dbReference type="SMART" id="SM00044">
    <property type="entry name" value="CYCc"/>
    <property type="match status" value="1"/>
</dbReference>
<dbReference type="PANTHER" id="PTHR43081:SF1">
    <property type="entry name" value="ADENYLATE CYCLASE, TERMINAL-DIFFERENTIATION SPECIFIC"/>
    <property type="match status" value="1"/>
</dbReference>
<dbReference type="CDD" id="cd07302">
    <property type="entry name" value="CHD"/>
    <property type="match status" value="1"/>
</dbReference>
<feature type="domain" description="Guanylate cyclase" evidence="2">
    <location>
        <begin position="401"/>
        <end position="532"/>
    </location>
</feature>
<feature type="compositionally biased region" description="Polar residues" evidence="1">
    <location>
        <begin position="168"/>
        <end position="184"/>
    </location>
</feature>
<feature type="compositionally biased region" description="Polar residues" evidence="1">
    <location>
        <begin position="88"/>
        <end position="109"/>
    </location>
</feature>
<proteinExistence type="predicted"/>
<dbReference type="InterPro" id="IPR050697">
    <property type="entry name" value="Adenylyl/Guanylyl_Cyclase_3/4"/>
</dbReference>
<accession>A0A9N8D979</accession>
<evidence type="ECO:0000313" key="4">
    <source>
        <dbReference type="Proteomes" id="UP001153069"/>
    </source>
</evidence>
<comment type="caution">
    <text evidence="3">The sequence shown here is derived from an EMBL/GenBank/DDBJ whole genome shotgun (WGS) entry which is preliminary data.</text>
</comment>
<dbReference type="CDD" id="cd09487">
    <property type="entry name" value="SAM_superfamily"/>
    <property type="match status" value="1"/>
</dbReference>
<dbReference type="AlphaFoldDB" id="A0A9N8D979"/>
<dbReference type="Gene3D" id="1.10.150.50">
    <property type="entry name" value="Transcription Factor, Ets-1"/>
    <property type="match status" value="1"/>
</dbReference>
<feature type="region of interest" description="Disordered" evidence="1">
    <location>
        <begin position="275"/>
        <end position="303"/>
    </location>
</feature>
<name>A0A9N8D979_9STRA</name>
<dbReference type="GO" id="GO:0035556">
    <property type="term" value="P:intracellular signal transduction"/>
    <property type="evidence" value="ECO:0007669"/>
    <property type="project" value="InterPro"/>
</dbReference>
<dbReference type="Gene3D" id="3.30.70.1230">
    <property type="entry name" value="Nucleotide cyclase"/>
    <property type="match status" value="1"/>
</dbReference>
<protein>
    <submittedName>
        <fullName evidence="3">Receptor-type adenylate cyclase</fullName>
    </submittedName>
</protein>
<evidence type="ECO:0000313" key="3">
    <source>
        <dbReference type="EMBL" id="CAB9497520.1"/>
    </source>
</evidence>
<dbReference type="PANTHER" id="PTHR43081">
    <property type="entry name" value="ADENYLATE CYCLASE, TERMINAL-DIFFERENTIATION SPECIFIC-RELATED"/>
    <property type="match status" value="1"/>
</dbReference>
<dbReference type="GO" id="GO:0009190">
    <property type="term" value="P:cyclic nucleotide biosynthetic process"/>
    <property type="evidence" value="ECO:0007669"/>
    <property type="project" value="InterPro"/>
</dbReference>
<dbReference type="InterPro" id="IPR013761">
    <property type="entry name" value="SAM/pointed_sf"/>
</dbReference>
<dbReference type="InterPro" id="IPR001054">
    <property type="entry name" value="A/G_cyclase"/>
</dbReference>
<feature type="region of interest" description="Disordered" evidence="1">
    <location>
        <begin position="132"/>
        <end position="230"/>
    </location>
</feature>
<keyword evidence="3" id="KW-0675">Receptor</keyword>
<dbReference type="PROSITE" id="PS50125">
    <property type="entry name" value="GUANYLATE_CYCLASE_2"/>
    <property type="match status" value="1"/>
</dbReference>